<keyword evidence="6 7" id="KW-0472">Membrane</keyword>
<organism evidence="8 9">
    <name type="scientific">Nocardia yunnanensis</name>
    <dbReference type="NCBI Taxonomy" id="2382165"/>
    <lineage>
        <taxon>Bacteria</taxon>
        <taxon>Bacillati</taxon>
        <taxon>Actinomycetota</taxon>
        <taxon>Actinomycetes</taxon>
        <taxon>Mycobacteriales</taxon>
        <taxon>Nocardiaceae</taxon>
        <taxon>Nocardia</taxon>
    </lineage>
</organism>
<dbReference type="OrthoDB" id="9766798at2"/>
<feature type="transmembrane region" description="Helical" evidence="7">
    <location>
        <begin position="36"/>
        <end position="56"/>
    </location>
</feature>
<evidence type="ECO:0000313" key="9">
    <source>
        <dbReference type="Proteomes" id="UP000267164"/>
    </source>
</evidence>
<protein>
    <submittedName>
        <fullName evidence="8">YeiH family protein</fullName>
    </submittedName>
</protein>
<evidence type="ECO:0000256" key="3">
    <source>
        <dbReference type="ARBA" id="ARBA00022475"/>
    </source>
</evidence>
<dbReference type="AlphaFoldDB" id="A0A386Z9R2"/>
<name>A0A386Z9R2_9NOCA</name>
<keyword evidence="3" id="KW-1003">Cell membrane</keyword>
<feature type="transmembrane region" description="Helical" evidence="7">
    <location>
        <begin position="321"/>
        <end position="340"/>
    </location>
</feature>
<keyword evidence="4 7" id="KW-0812">Transmembrane</keyword>
<keyword evidence="5 7" id="KW-1133">Transmembrane helix</keyword>
<feature type="transmembrane region" description="Helical" evidence="7">
    <location>
        <begin position="76"/>
        <end position="94"/>
    </location>
</feature>
<feature type="transmembrane region" description="Helical" evidence="7">
    <location>
        <begin position="296"/>
        <end position="315"/>
    </location>
</feature>
<sequence>MSDITANPELTATAAENDGEDTAFDEPGAPLTLTRLLSFVPGVLLLVAVGLLGKYAEIWWLKLAKHEHWTVPDIEYVLWAILIGLLITNTVGLHPIFKPGIGTYEFWLKIGIIALGARFVLGDVAKLGGTSFVQILVDMTVSGAIILLVARKLGLSGKLGSLLAIGTAICGVSAIIAGKGAIRARNSDVSYAIAAILALGAVALFALPPLGHALGLSDHEFGLWAGLAVDNTAETTATGYLYSDAAGKVAVLVKSTRNALIGFVVLGFAAYWAGRGEADALAPGLRAKAAFVWAKFPKFVLGFLAVSALATVHWLNKAQVANLGAVSRWAFLLTFAGVGLNTNIRELARTGWRPLVVAVAGLVTVAVVSLALVLFTSRVLHWGVGN</sequence>
<feature type="transmembrane region" description="Helical" evidence="7">
    <location>
        <begin position="188"/>
        <end position="207"/>
    </location>
</feature>
<dbReference type="PANTHER" id="PTHR30106:SF1">
    <property type="entry name" value="UPF0324 MEMBRANE PROTEIN FN0533"/>
    <property type="match status" value="1"/>
</dbReference>
<feature type="transmembrane region" description="Helical" evidence="7">
    <location>
        <begin position="352"/>
        <end position="375"/>
    </location>
</feature>
<dbReference type="Pfam" id="PF03601">
    <property type="entry name" value="Cons_hypoth698"/>
    <property type="match status" value="1"/>
</dbReference>
<proteinExistence type="inferred from homology"/>
<evidence type="ECO:0000256" key="4">
    <source>
        <dbReference type="ARBA" id="ARBA00022692"/>
    </source>
</evidence>
<dbReference type="InterPro" id="IPR018383">
    <property type="entry name" value="UPF0324_pro"/>
</dbReference>
<feature type="transmembrane region" description="Helical" evidence="7">
    <location>
        <begin position="131"/>
        <end position="150"/>
    </location>
</feature>
<evidence type="ECO:0000256" key="6">
    <source>
        <dbReference type="ARBA" id="ARBA00023136"/>
    </source>
</evidence>
<dbReference type="Proteomes" id="UP000267164">
    <property type="component" value="Chromosome"/>
</dbReference>
<evidence type="ECO:0000256" key="1">
    <source>
        <dbReference type="ARBA" id="ARBA00004651"/>
    </source>
</evidence>
<dbReference type="RefSeq" id="WP_120736207.1">
    <property type="nucleotide sequence ID" value="NZ_CP032568.1"/>
</dbReference>
<dbReference type="EMBL" id="CP032568">
    <property type="protein sequence ID" value="AYF74286.1"/>
    <property type="molecule type" value="Genomic_DNA"/>
</dbReference>
<evidence type="ECO:0000256" key="5">
    <source>
        <dbReference type="ARBA" id="ARBA00022989"/>
    </source>
</evidence>
<dbReference type="GO" id="GO:0005886">
    <property type="term" value="C:plasma membrane"/>
    <property type="evidence" value="ECO:0007669"/>
    <property type="project" value="UniProtKB-SubCell"/>
</dbReference>
<comment type="similarity">
    <text evidence="2">Belongs to the UPF0324 family.</text>
</comment>
<gene>
    <name evidence="8" type="ORF">D7D52_10885</name>
</gene>
<dbReference type="PANTHER" id="PTHR30106">
    <property type="entry name" value="INNER MEMBRANE PROTEIN YEIH-RELATED"/>
    <property type="match status" value="1"/>
</dbReference>
<reference evidence="8 9" key="1">
    <citation type="submission" date="2018-09" db="EMBL/GenBank/DDBJ databases">
        <title>Nocardia yunnanensis sp. nov., an actinomycete isolated from a soil sample.</title>
        <authorList>
            <person name="Zhang J."/>
        </authorList>
    </citation>
    <scope>NUCLEOTIDE SEQUENCE [LARGE SCALE GENOMIC DNA]</scope>
    <source>
        <strain evidence="8 9">CFHS0054</strain>
    </source>
</reference>
<evidence type="ECO:0000256" key="2">
    <source>
        <dbReference type="ARBA" id="ARBA00007977"/>
    </source>
</evidence>
<evidence type="ECO:0000313" key="8">
    <source>
        <dbReference type="EMBL" id="AYF74286.1"/>
    </source>
</evidence>
<feature type="transmembrane region" description="Helical" evidence="7">
    <location>
        <begin position="106"/>
        <end position="125"/>
    </location>
</feature>
<accession>A0A386Z9R2</accession>
<keyword evidence="9" id="KW-1185">Reference proteome</keyword>
<comment type="subcellular location">
    <subcellularLocation>
        <location evidence="1">Cell membrane</location>
        <topology evidence="1">Multi-pass membrane protein</topology>
    </subcellularLocation>
</comment>
<dbReference type="KEGG" id="nyu:D7D52_10885"/>
<feature type="transmembrane region" description="Helical" evidence="7">
    <location>
        <begin position="162"/>
        <end position="182"/>
    </location>
</feature>
<evidence type="ECO:0000256" key="7">
    <source>
        <dbReference type="SAM" id="Phobius"/>
    </source>
</evidence>